<evidence type="ECO:0000256" key="1">
    <source>
        <dbReference type="SAM" id="Coils"/>
    </source>
</evidence>
<protein>
    <submittedName>
        <fullName evidence="2">Uncharacterized protein</fullName>
    </submittedName>
</protein>
<keyword evidence="1" id="KW-0175">Coiled coil</keyword>
<evidence type="ECO:0000313" key="2">
    <source>
        <dbReference type="EMBL" id="KAG5759072.1"/>
    </source>
</evidence>
<evidence type="ECO:0000313" key="3">
    <source>
        <dbReference type="Proteomes" id="UP000750502"/>
    </source>
</evidence>
<feature type="coiled-coil region" evidence="1">
    <location>
        <begin position="209"/>
        <end position="254"/>
    </location>
</feature>
<sequence>MFSAFKISHSPEVTSLIKKHGVNDALFIKNLGYFTNIDLNKVGEQGFTAMRTGVRKIVSGLKDPIGLTATEYLVLGFWSTYLGSAKVDFLAEHAHTIYEARGKTGPYSRHDLEFIRWTVNAMKREVVTTDMMLAEVCMEHGDILDVEFEMRTEEGMKRLLTGRAKPQREYISGEERMAAHLNVHNTLFIKDEDMDKMTGPKLISTLVGIDLAISRINEYRERLASERNRIDNDAKTLCQKKEFTEKRLNTLTEKRGYLKSQKSR</sequence>
<name>A0A9P7HGU8_9HYPO</name>
<keyword evidence="3" id="KW-1185">Reference proteome</keyword>
<reference evidence="2" key="2">
    <citation type="submission" date="2020-10" db="EMBL/GenBank/DDBJ databases">
        <authorList>
            <person name="Peck L.D."/>
            <person name="Nowell R.W."/>
            <person name="Flood J."/>
            <person name="Ryan M.J."/>
            <person name="Barraclough T.G."/>
        </authorList>
    </citation>
    <scope>NUCLEOTIDE SEQUENCE</scope>
    <source>
        <strain evidence="2">IMI 127659i</strain>
    </source>
</reference>
<proteinExistence type="predicted"/>
<reference evidence="2" key="1">
    <citation type="journal article" date="2020" name="bioRxiv">
        <title>Historical genomics reveals the evolutionary mechanisms behind multiple outbreaks of the host-specific coffee wilt pathogen Fusarium xylarioides.</title>
        <authorList>
            <person name="Peck D."/>
            <person name="Nowell R.W."/>
            <person name="Flood J."/>
            <person name="Ryan M.J."/>
            <person name="Barraclough T.G."/>
        </authorList>
    </citation>
    <scope>NUCLEOTIDE SEQUENCE</scope>
    <source>
        <strain evidence="2">IMI 127659i</strain>
    </source>
</reference>
<dbReference type="OrthoDB" id="5051934at2759"/>
<accession>A0A9P7HGU8</accession>
<organism evidence="2 3">
    <name type="scientific">Fusarium xylarioides</name>
    <dbReference type="NCBI Taxonomy" id="221167"/>
    <lineage>
        <taxon>Eukaryota</taxon>
        <taxon>Fungi</taxon>
        <taxon>Dikarya</taxon>
        <taxon>Ascomycota</taxon>
        <taxon>Pezizomycotina</taxon>
        <taxon>Sordariomycetes</taxon>
        <taxon>Hypocreomycetidae</taxon>
        <taxon>Hypocreales</taxon>
        <taxon>Nectriaceae</taxon>
        <taxon>Fusarium</taxon>
        <taxon>Fusarium fujikuroi species complex</taxon>
    </lineage>
</organism>
<dbReference type="Proteomes" id="UP000750502">
    <property type="component" value="Unassembled WGS sequence"/>
</dbReference>
<gene>
    <name evidence="2" type="ORF">H9Q72_012795</name>
</gene>
<dbReference type="AlphaFoldDB" id="A0A9P7HGU8"/>
<dbReference type="EMBL" id="JADFTT010000716">
    <property type="protein sequence ID" value="KAG5759072.1"/>
    <property type="molecule type" value="Genomic_DNA"/>
</dbReference>
<comment type="caution">
    <text evidence="2">The sequence shown here is derived from an EMBL/GenBank/DDBJ whole genome shotgun (WGS) entry which is preliminary data.</text>
</comment>